<dbReference type="GO" id="GO:0005576">
    <property type="term" value="C:extracellular region"/>
    <property type="evidence" value="ECO:0007669"/>
    <property type="project" value="UniProtKB-SubCell"/>
</dbReference>
<evidence type="ECO:0000256" key="4">
    <source>
        <dbReference type="SAM" id="MobiDB-lite"/>
    </source>
</evidence>
<feature type="region of interest" description="Disordered" evidence="4">
    <location>
        <begin position="551"/>
        <end position="572"/>
    </location>
</feature>
<dbReference type="EMBL" id="SPUH01000002">
    <property type="protein sequence ID" value="TKS52953.1"/>
    <property type="molecule type" value="Genomic_DNA"/>
</dbReference>
<dbReference type="InterPro" id="IPR028208">
    <property type="entry name" value="Effector_pro_NleD-like"/>
</dbReference>
<accession>A0A4Z1R9X2</accession>
<reference evidence="5 6" key="1">
    <citation type="submission" date="2019-01" db="EMBL/GenBank/DDBJ databases">
        <authorList>
            <person name="Zhang S."/>
        </authorList>
    </citation>
    <scope>NUCLEOTIDE SEQUENCE [LARGE SCALE GENOMIC DNA]</scope>
    <source>
        <strain evidence="5 6">1626</strain>
    </source>
</reference>
<dbReference type="PRINTS" id="PR00313">
    <property type="entry name" value="CABNDNGRPT"/>
</dbReference>
<evidence type="ECO:0000313" key="5">
    <source>
        <dbReference type="EMBL" id="TKS52953.1"/>
    </source>
</evidence>
<protein>
    <recommendedName>
        <fullName evidence="7">Calcium-binding protein</fullName>
    </recommendedName>
</protein>
<evidence type="ECO:0000313" key="6">
    <source>
        <dbReference type="Proteomes" id="UP000298681"/>
    </source>
</evidence>
<dbReference type="InterPro" id="IPR001343">
    <property type="entry name" value="Hemolysn_Ca-bd"/>
</dbReference>
<evidence type="ECO:0000256" key="2">
    <source>
        <dbReference type="ARBA" id="ARBA00022525"/>
    </source>
</evidence>
<dbReference type="Proteomes" id="UP000298681">
    <property type="component" value="Unassembled WGS sequence"/>
</dbReference>
<dbReference type="InterPro" id="IPR050557">
    <property type="entry name" value="RTX_toxin/Mannuronan_C5-epim"/>
</dbReference>
<evidence type="ECO:0008006" key="7">
    <source>
        <dbReference type="Google" id="ProtNLM"/>
    </source>
</evidence>
<keyword evidence="6" id="KW-1185">Reference proteome</keyword>
<dbReference type="Gene3D" id="2.160.20.160">
    <property type="match status" value="1"/>
</dbReference>
<dbReference type="SUPFAM" id="SSF51120">
    <property type="entry name" value="beta-Roll"/>
    <property type="match status" value="1"/>
</dbReference>
<evidence type="ECO:0000256" key="1">
    <source>
        <dbReference type="ARBA" id="ARBA00004613"/>
    </source>
</evidence>
<dbReference type="PANTHER" id="PTHR38340:SF1">
    <property type="entry name" value="S-LAYER PROTEIN"/>
    <property type="match status" value="1"/>
</dbReference>
<dbReference type="AlphaFoldDB" id="A0A4Z1R9X2"/>
<dbReference type="Pfam" id="PF14891">
    <property type="entry name" value="Peptidase_M91"/>
    <property type="match status" value="1"/>
</dbReference>
<feature type="region of interest" description="Disordered" evidence="4">
    <location>
        <begin position="33"/>
        <end position="63"/>
    </location>
</feature>
<name>A0A4Z1R9X2_9GAMM</name>
<dbReference type="PANTHER" id="PTHR38340">
    <property type="entry name" value="S-LAYER PROTEIN"/>
    <property type="match status" value="1"/>
</dbReference>
<comment type="caution">
    <text evidence="5">The sequence shown here is derived from an EMBL/GenBank/DDBJ whole genome shotgun (WGS) entry which is preliminary data.</text>
</comment>
<dbReference type="GO" id="GO:0005509">
    <property type="term" value="F:calcium ion binding"/>
    <property type="evidence" value="ECO:0007669"/>
    <property type="project" value="InterPro"/>
</dbReference>
<organism evidence="5 6">
    <name type="scientific">Luteimonas yindakuii</name>
    <dbReference type="NCBI Taxonomy" id="2565782"/>
    <lineage>
        <taxon>Bacteria</taxon>
        <taxon>Pseudomonadati</taxon>
        <taxon>Pseudomonadota</taxon>
        <taxon>Gammaproteobacteria</taxon>
        <taxon>Lysobacterales</taxon>
        <taxon>Lysobacteraceae</taxon>
        <taxon>Luteimonas</taxon>
    </lineage>
</organism>
<keyword evidence="3" id="KW-0106">Calcium</keyword>
<keyword evidence="2" id="KW-0964">Secreted</keyword>
<evidence type="ECO:0000256" key="3">
    <source>
        <dbReference type="ARBA" id="ARBA00022837"/>
    </source>
</evidence>
<proteinExistence type="predicted"/>
<gene>
    <name evidence="5" type="ORF">E4582_12130</name>
</gene>
<sequence length="591" mass="62597">MMTLISCGGFLPVLTRSRPMYRLRWRTWRRPRRVGETAHSTRPAVASQQSLGSTPAWGTPQLGRSRTGAYPYAHAPDARIFDMTHLDAASPSTVQPQGYWDGQQARNASQERFADAPLRSTDMPAPVTDRAANVADNAIPIEGNDRGNSLPNLQTPDGKRITNSELHVGEQATVTREQTIADYGITSDQVVFTTGARDDNVQISQRDDGTLDVEVNGESYAVRLTERQELTLRTGGGNDTITAAPNVTVNLVIDAGAGDDAIRTGMGDDRIFGGDGNDSIETIGGRNDIDGGNGDDTITAGDGDNIIFGGAGNDMIRAGNGFNFIEGGLGNDEIFGGAGQNILSGGRGDDVIHVDPAGRSSAYAGLGNDTINGAGANDLVYTEVGDLVNAATNARPTVVNVEIDTSAGQTIAVTGSEQFRQRVESELDFLRSSAAGTQMLSELDAAVENKGNRVTIQELGNEQNGYAQTFGRGGAEIVNGRAGVGGDVTIGYNPSFHMDAFPAPTVVLYHEMSHAYNGVNGTFQPGTYSGSGPDRGIRNAERQAVGLETSAPAFDFDGDPGTPPTTHNPIHLTENGLRRELGMPDRPTYRL</sequence>
<dbReference type="Pfam" id="PF00353">
    <property type="entry name" value="HemolysinCabind"/>
    <property type="match status" value="4"/>
</dbReference>
<comment type="subcellular location">
    <subcellularLocation>
        <location evidence="1">Secreted</location>
    </subcellularLocation>
</comment>
<dbReference type="InterPro" id="IPR011049">
    <property type="entry name" value="Serralysin-like_metalloprot_C"/>
</dbReference>